<evidence type="ECO:0000259" key="4">
    <source>
        <dbReference type="Pfam" id="PF03781"/>
    </source>
</evidence>
<dbReference type="AlphaFoldDB" id="A0A3B1DRQ3"/>
<dbReference type="InterPro" id="IPR027625">
    <property type="entry name" value="OvoA_Cterm"/>
</dbReference>
<dbReference type="InterPro" id="IPR005532">
    <property type="entry name" value="SUMF_dom"/>
</dbReference>
<dbReference type="Pfam" id="PF12867">
    <property type="entry name" value="DinB_2"/>
    <property type="match status" value="1"/>
</dbReference>
<dbReference type="PANTHER" id="PTHR23150">
    <property type="entry name" value="SULFATASE MODIFYING FACTOR 1, 2"/>
    <property type="match status" value="1"/>
</dbReference>
<keyword evidence="1 7" id="KW-0560">Oxidoreductase</keyword>
<feature type="domain" description="DinB-like" evidence="5">
    <location>
        <begin position="34"/>
        <end position="166"/>
    </location>
</feature>
<dbReference type="SUPFAM" id="SSF53335">
    <property type="entry name" value="S-adenosyl-L-methionine-dependent methyltransferases"/>
    <property type="match status" value="1"/>
</dbReference>
<comment type="pathway">
    <text evidence="3">Amino-acid biosynthesis; ergothioneine biosynthesis.</text>
</comment>
<dbReference type="Gene3D" id="3.40.50.150">
    <property type="entry name" value="Vaccinia Virus protein VP39"/>
    <property type="match status" value="1"/>
</dbReference>
<feature type="domain" description="Sulfatase-modifying factor enzyme-like" evidence="4">
    <location>
        <begin position="348"/>
        <end position="445"/>
    </location>
</feature>
<dbReference type="PANTHER" id="PTHR23150:SF26">
    <property type="entry name" value="GENERIC METHYLTRANSFERASE"/>
    <property type="match status" value="1"/>
</dbReference>
<name>A0A3B1DRQ3_9ZZZZ</name>
<dbReference type="NCBIfam" id="TIGR04344">
    <property type="entry name" value="ovoA_Nterm"/>
    <property type="match status" value="1"/>
</dbReference>
<dbReference type="InterPro" id="IPR042095">
    <property type="entry name" value="SUMF_sf"/>
</dbReference>
<dbReference type="Pfam" id="PF13847">
    <property type="entry name" value="Methyltransf_31"/>
    <property type="match status" value="1"/>
</dbReference>
<keyword evidence="2" id="KW-0408">Iron</keyword>
<dbReference type="InterPro" id="IPR016187">
    <property type="entry name" value="CTDL_fold"/>
</dbReference>
<evidence type="ECO:0000256" key="1">
    <source>
        <dbReference type="ARBA" id="ARBA00023002"/>
    </source>
</evidence>
<dbReference type="InterPro" id="IPR024775">
    <property type="entry name" value="DinB-like"/>
</dbReference>
<dbReference type="GO" id="GO:0004355">
    <property type="term" value="F:glutamate synthase (NADPH) activity"/>
    <property type="evidence" value="ECO:0007669"/>
    <property type="project" value="UniProtKB-EC"/>
</dbReference>
<feature type="domain" description="Sulfatase-modifying factor enzyme-like" evidence="4">
    <location>
        <begin position="200"/>
        <end position="338"/>
    </location>
</feature>
<evidence type="ECO:0000256" key="3">
    <source>
        <dbReference type="ARBA" id="ARBA00037882"/>
    </source>
</evidence>
<proteinExistence type="predicted"/>
<organism evidence="7">
    <name type="scientific">hydrothermal vent metagenome</name>
    <dbReference type="NCBI Taxonomy" id="652676"/>
    <lineage>
        <taxon>unclassified sequences</taxon>
        <taxon>metagenomes</taxon>
        <taxon>ecological metagenomes</taxon>
    </lineage>
</organism>
<evidence type="ECO:0000259" key="5">
    <source>
        <dbReference type="Pfam" id="PF12867"/>
    </source>
</evidence>
<dbReference type="NCBIfam" id="TIGR04345">
    <property type="entry name" value="ovoA_Cterm"/>
    <property type="match status" value="1"/>
</dbReference>
<sequence>MSKTTTNTYSKPLFLNTKNIDDFKNKLKEYFLNTYNLYENLFSLLKTPDAMYNQPNKLRHPLIFYYGHTAVFFINKMITAKLIDKRINKKFENIFSIGVDEMMWDDLNQQNYQWPKIQEIQEYRDKVKDIVLEAIQNADITLPINDKSSIWIILMAIEHENIHIETSSVLIRELDIKFVKTNKNFKPYANKIQNKYPKNELLKVDGGVVNLGRDKKNPLVYGWDNEFGQYQAYIQDFKASKYLVSNGEFLEFIKDNGYKNNTYWSDEAIEWKNKLKNKIPHFWIKKDNTYYLRNISDIVLLPLNHPVEVNQYEASAFCKYKSEKLGTKTRLPTEDEYARLQDSCNINTDANIGLKYASTTPVDTYKFDNFYDVIGNVWQWSNTPIYPFKDFESHYAYDDFSIPTFDDKHIIMNGGSFASVGNVALCNSRYAFRKYFFQHSGFRYVQSDNIVNKIKNNNTYENDELLGQYCEFHYGENYFGVDNFMKKSINIVKEFIDKNNIQTTKAMDLGCSVGRATFELANIFDSVVGIDFSANFINMALKLKNEKKLRFNIPKEGQIKEAKEISLESINLNNTKGSIHFAQGDACNLKDIFNSYDVIFCSNLLDRLYDPQYFLSYISSRLNKNGLLVISSPYTWLEEYTPKEKWIGGYKKNNKHIYTIDALREKLVDFEQLHKEDIEFVIRETSRKYQHSIAQMSIWRKK</sequence>
<dbReference type="InterPro" id="IPR051043">
    <property type="entry name" value="Sulfatase_Mod_Factor_Kinase"/>
</dbReference>
<dbReference type="Pfam" id="PF03781">
    <property type="entry name" value="FGE-sulfatase"/>
    <property type="match status" value="2"/>
</dbReference>
<dbReference type="Gene3D" id="3.90.1580.10">
    <property type="entry name" value="paralog of FGE (formylglycine-generating enzyme)"/>
    <property type="match status" value="1"/>
</dbReference>
<dbReference type="GO" id="GO:0120147">
    <property type="term" value="F:formylglycine-generating oxidase activity"/>
    <property type="evidence" value="ECO:0007669"/>
    <property type="project" value="TreeGrafter"/>
</dbReference>
<protein>
    <submittedName>
        <fullName evidence="7">Glutamate synthase [NADPH] large chain</fullName>
        <ecNumber evidence="7">1.4.1.13</ecNumber>
    </submittedName>
</protein>
<dbReference type="InterPro" id="IPR027577">
    <property type="entry name" value="OvoA_Nterm"/>
</dbReference>
<evidence type="ECO:0000259" key="6">
    <source>
        <dbReference type="Pfam" id="PF13847"/>
    </source>
</evidence>
<evidence type="ECO:0000256" key="2">
    <source>
        <dbReference type="ARBA" id="ARBA00023004"/>
    </source>
</evidence>
<dbReference type="InterPro" id="IPR025714">
    <property type="entry name" value="Methyltranfer_dom"/>
</dbReference>
<gene>
    <name evidence="7" type="ORF">MNB_ARC-1_519</name>
</gene>
<accession>A0A3B1DRQ3</accession>
<reference evidence="7" key="1">
    <citation type="submission" date="2018-10" db="EMBL/GenBank/DDBJ databases">
        <authorList>
            <person name="Aoki K."/>
        </authorList>
    </citation>
    <scope>NUCLEOTIDE SEQUENCE</scope>
</reference>
<feature type="domain" description="Methyltransferase" evidence="6">
    <location>
        <begin position="504"/>
        <end position="635"/>
    </location>
</feature>
<dbReference type="EMBL" id="UOYO01000014">
    <property type="protein sequence ID" value="VAY86573.1"/>
    <property type="molecule type" value="Genomic_DNA"/>
</dbReference>
<dbReference type="InterPro" id="IPR029063">
    <property type="entry name" value="SAM-dependent_MTases_sf"/>
</dbReference>
<evidence type="ECO:0000313" key="7">
    <source>
        <dbReference type="EMBL" id="VAY86573.1"/>
    </source>
</evidence>
<dbReference type="EC" id="1.4.1.13" evidence="7"/>
<dbReference type="SUPFAM" id="SSF56436">
    <property type="entry name" value="C-type lectin-like"/>
    <property type="match status" value="1"/>
</dbReference>
<dbReference type="CDD" id="cd02440">
    <property type="entry name" value="AdoMet_MTases"/>
    <property type="match status" value="1"/>
</dbReference>